<dbReference type="SMART" id="SM01100">
    <property type="entry name" value="CRAL_TRIO_N"/>
    <property type="match status" value="1"/>
</dbReference>
<dbReference type="Gene3D" id="1.10.8.20">
    <property type="entry name" value="N-terminal domain of phosphatidylinositol transfer protein sec14p"/>
    <property type="match status" value="1"/>
</dbReference>
<dbReference type="SUPFAM" id="SSF52087">
    <property type="entry name" value="CRAL/TRIO domain"/>
    <property type="match status" value="1"/>
</dbReference>
<dbReference type="AlphaFoldDB" id="A0A507EVR7"/>
<dbReference type="STRING" id="246404.A0A507EVR7"/>
<keyword evidence="3" id="KW-1185">Reference proteome</keyword>
<dbReference type="Gene3D" id="3.40.525.10">
    <property type="entry name" value="CRAL-TRIO lipid binding domain"/>
    <property type="match status" value="1"/>
</dbReference>
<dbReference type="InterPro" id="IPR011074">
    <property type="entry name" value="CRAL/TRIO_N_dom"/>
</dbReference>
<feature type="domain" description="CRAL-TRIO" evidence="1">
    <location>
        <begin position="72"/>
        <end position="245"/>
    </location>
</feature>
<dbReference type="SUPFAM" id="SSF46938">
    <property type="entry name" value="CRAL/TRIO N-terminal domain"/>
    <property type="match status" value="1"/>
</dbReference>
<comment type="caution">
    <text evidence="2">The sequence shown here is derived from an EMBL/GenBank/DDBJ whole genome shotgun (WGS) entry which is preliminary data.</text>
</comment>
<dbReference type="EMBL" id="QEAP01000397">
    <property type="protein sequence ID" value="TPX67450.1"/>
    <property type="molecule type" value="Genomic_DNA"/>
</dbReference>
<dbReference type="InterPro" id="IPR036273">
    <property type="entry name" value="CRAL/TRIO_N_dom_sf"/>
</dbReference>
<proteinExistence type="predicted"/>
<accession>A0A507EVR7</accession>
<dbReference type="InterPro" id="IPR001251">
    <property type="entry name" value="CRAL-TRIO_dom"/>
</dbReference>
<evidence type="ECO:0000313" key="3">
    <source>
        <dbReference type="Proteomes" id="UP000320333"/>
    </source>
</evidence>
<dbReference type="Pfam" id="PF00650">
    <property type="entry name" value="CRAL_TRIO"/>
    <property type="match status" value="1"/>
</dbReference>
<dbReference type="InterPro" id="IPR051026">
    <property type="entry name" value="PI/PC_transfer"/>
</dbReference>
<dbReference type="Proteomes" id="UP000320333">
    <property type="component" value="Unassembled WGS sequence"/>
</dbReference>
<dbReference type="CDD" id="cd00170">
    <property type="entry name" value="SEC14"/>
    <property type="match status" value="1"/>
</dbReference>
<protein>
    <recommendedName>
        <fullName evidence="1">CRAL-TRIO domain-containing protein</fullName>
    </recommendedName>
</protein>
<organism evidence="2 3">
    <name type="scientific">Chytriomyces confervae</name>
    <dbReference type="NCBI Taxonomy" id="246404"/>
    <lineage>
        <taxon>Eukaryota</taxon>
        <taxon>Fungi</taxon>
        <taxon>Fungi incertae sedis</taxon>
        <taxon>Chytridiomycota</taxon>
        <taxon>Chytridiomycota incertae sedis</taxon>
        <taxon>Chytridiomycetes</taxon>
        <taxon>Chytridiales</taxon>
        <taxon>Chytriomycetaceae</taxon>
        <taxon>Chytriomyces</taxon>
    </lineage>
</organism>
<dbReference type="PANTHER" id="PTHR45657">
    <property type="entry name" value="CRAL-TRIO DOMAIN-CONTAINING PROTEIN YKL091C-RELATED"/>
    <property type="match status" value="1"/>
</dbReference>
<dbReference type="Pfam" id="PF03765">
    <property type="entry name" value="CRAL_TRIO_N"/>
    <property type="match status" value="1"/>
</dbReference>
<evidence type="ECO:0000259" key="1">
    <source>
        <dbReference type="PROSITE" id="PS50191"/>
    </source>
</evidence>
<dbReference type="SMART" id="SM00516">
    <property type="entry name" value="SEC14"/>
    <property type="match status" value="1"/>
</dbReference>
<name>A0A507EVR7_9FUNG</name>
<dbReference type="OrthoDB" id="1434354at2759"/>
<sequence>MSSPNLSDAVPAFKESLGSHYDPSQHSDILLGRFLKARNFDVPLATAMFIKWREWYVQERVDDILQTFTFPELPALREIYPRFQHKTDKQGRMVVYNQFGKLDVSKIFQITTPERMLTYEIRESEKLEKYRFPALSKKAGRNVDKVVLVLDVAGFPFMQFYRIQAVLGKIAENNSNYHPETLGQVLIINAPFIFKAIWKLIINIIPAETAAKCNILGSDYQETLLNLIDAENVPKFFGGTCECPGGCERADVGPWNDGTVKGYPDEFWEGFRKRDLDAAAAAAAAAAGISASDEK</sequence>
<gene>
    <name evidence="2" type="ORF">CcCBS67573_g07496</name>
</gene>
<reference evidence="2 3" key="1">
    <citation type="journal article" date="2019" name="Sci. Rep.">
        <title>Comparative genomics of chytrid fungi reveal insights into the obligate biotrophic and pathogenic lifestyle of Synchytrium endobioticum.</title>
        <authorList>
            <person name="van de Vossenberg B.T.L.H."/>
            <person name="Warris S."/>
            <person name="Nguyen H.D.T."/>
            <person name="van Gent-Pelzer M.P.E."/>
            <person name="Joly D.L."/>
            <person name="van de Geest H.C."/>
            <person name="Bonants P.J.M."/>
            <person name="Smith D.S."/>
            <person name="Levesque C.A."/>
            <person name="van der Lee T.A.J."/>
        </authorList>
    </citation>
    <scope>NUCLEOTIDE SEQUENCE [LARGE SCALE GENOMIC DNA]</scope>
    <source>
        <strain evidence="2 3">CBS 675.73</strain>
    </source>
</reference>
<evidence type="ECO:0000313" key="2">
    <source>
        <dbReference type="EMBL" id="TPX67450.1"/>
    </source>
</evidence>
<dbReference type="PANTHER" id="PTHR45657:SF1">
    <property type="entry name" value="CRAL-TRIO DOMAIN-CONTAINING PROTEIN YKL091C-RELATED"/>
    <property type="match status" value="1"/>
</dbReference>
<dbReference type="PROSITE" id="PS50191">
    <property type="entry name" value="CRAL_TRIO"/>
    <property type="match status" value="1"/>
</dbReference>
<dbReference type="InterPro" id="IPR036865">
    <property type="entry name" value="CRAL-TRIO_dom_sf"/>
</dbReference>